<name>A0AAN9EYU5_CLITE</name>
<evidence type="ECO:0000313" key="2">
    <source>
        <dbReference type="EMBL" id="KAK7265220.1"/>
    </source>
</evidence>
<feature type="compositionally biased region" description="Polar residues" evidence="1">
    <location>
        <begin position="45"/>
        <end position="58"/>
    </location>
</feature>
<keyword evidence="3" id="KW-1185">Reference proteome</keyword>
<feature type="compositionally biased region" description="Basic and acidic residues" evidence="1">
    <location>
        <begin position="31"/>
        <end position="44"/>
    </location>
</feature>
<dbReference type="EMBL" id="JAYKXN010000008">
    <property type="protein sequence ID" value="KAK7265220.1"/>
    <property type="molecule type" value="Genomic_DNA"/>
</dbReference>
<sequence length="106" mass="12322">MCQRKSFLSIAKTNLVFRILFFSISSLSLSFHKEEKKERDREAENQQNKTHNSPNHLSSLFTHSHFPVLSRNFSLYSPFSLRISSFLNHPPTSKLPFSSNNFAFRG</sequence>
<comment type="caution">
    <text evidence="2">The sequence shown here is derived from an EMBL/GenBank/DDBJ whole genome shotgun (WGS) entry which is preliminary data.</text>
</comment>
<dbReference type="AlphaFoldDB" id="A0AAN9EYU5"/>
<reference evidence="2 3" key="1">
    <citation type="submission" date="2024-01" db="EMBL/GenBank/DDBJ databases">
        <title>The genomes of 5 underutilized Papilionoideae crops provide insights into root nodulation and disease resistance.</title>
        <authorList>
            <person name="Yuan L."/>
        </authorList>
    </citation>
    <scope>NUCLEOTIDE SEQUENCE [LARGE SCALE GENOMIC DNA]</scope>
    <source>
        <strain evidence="2">LY-2023</strain>
        <tissue evidence="2">Leaf</tissue>
    </source>
</reference>
<evidence type="ECO:0000313" key="3">
    <source>
        <dbReference type="Proteomes" id="UP001359559"/>
    </source>
</evidence>
<evidence type="ECO:0000256" key="1">
    <source>
        <dbReference type="SAM" id="MobiDB-lite"/>
    </source>
</evidence>
<accession>A0AAN9EYU5</accession>
<feature type="region of interest" description="Disordered" evidence="1">
    <location>
        <begin position="31"/>
        <end position="58"/>
    </location>
</feature>
<proteinExistence type="predicted"/>
<organism evidence="2 3">
    <name type="scientific">Clitoria ternatea</name>
    <name type="common">Butterfly pea</name>
    <dbReference type="NCBI Taxonomy" id="43366"/>
    <lineage>
        <taxon>Eukaryota</taxon>
        <taxon>Viridiplantae</taxon>
        <taxon>Streptophyta</taxon>
        <taxon>Embryophyta</taxon>
        <taxon>Tracheophyta</taxon>
        <taxon>Spermatophyta</taxon>
        <taxon>Magnoliopsida</taxon>
        <taxon>eudicotyledons</taxon>
        <taxon>Gunneridae</taxon>
        <taxon>Pentapetalae</taxon>
        <taxon>rosids</taxon>
        <taxon>fabids</taxon>
        <taxon>Fabales</taxon>
        <taxon>Fabaceae</taxon>
        <taxon>Papilionoideae</taxon>
        <taxon>50 kb inversion clade</taxon>
        <taxon>NPAAA clade</taxon>
        <taxon>indigoferoid/millettioid clade</taxon>
        <taxon>Phaseoleae</taxon>
        <taxon>Clitoria</taxon>
    </lineage>
</organism>
<protein>
    <submittedName>
        <fullName evidence="2">Uncharacterized protein</fullName>
    </submittedName>
</protein>
<gene>
    <name evidence="2" type="ORF">RJT34_32836</name>
</gene>
<dbReference type="Proteomes" id="UP001359559">
    <property type="component" value="Unassembled WGS sequence"/>
</dbReference>